<name>A0A9W7D862_9STRA</name>
<dbReference type="Pfam" id="PF10551">
    <property type="entry name" value="MULE"/>
    <property type="match status" value="1"/>
</dbReference>
<accession>A0A9W7D862</accession>
<dbReference type="EMBL" id="BSXT01007555">
    <property type="protein sequence ID" value="GMF63937.1"/>
    <property type="molecule type" value="Genomic_DNA"/>
</dbReference>
<feature type="domain" description="MULE transposase" evidence="1">
    <location>
        <begin position="7"/>
        <end position="91"/>
    </location>
</feature>
<evidence type="ECO:0000259" key="1">
    <source>
        <dbReference type="Pfam" id="PF10551"/>
    </source>
</evidence>
<keyword evidence="3" id="KW-1185">Reference proteome</keyword>
<dbReference type="AlphaFoldDB" id="A0A9W7D862"/>
<protein>
    <submittedName>
        <fullName evidence="2">Unnamed protein product</fullName>
    </submittedName>
</protein>
<evidence type="ECO:0000313" key="3">
    <source>
        <dbReference type="Proteomes" id="UP001165121"/>
    </source>
</evidence>
<dbReference type="Proteomes" id="UP001165121">
    <property type="component" value="Unassembled WGS sequence"/>
</dbReference>
<sequence>MVIHSYSVFAFGYSGNSSHFLPMAYLWTSQKRKLDVGWCIRYIKRVCFDACGSPFSPEFVMMDADNAQYNACAPEVPHATVLMCWFHVTKNVWKHAIVNRVSFEDTRIVFEDLYDMHYAPQTEFKVVKH</sequence>
<proteinExistence type="predicted"/>
<reference evidence="2" key="1">
    <citation type="submission" date="2023-04" db="EMBL/GenBank/DDBJ databases">
        <title>Phytophthora fragariaefolia NBRC 109709.</title>
        <authorList>
            <person name="Ichikawa N."/>
            <person name="Sato H."/>
            <person name="Tonouchi N."/>
        </authorList>
    </citation>
    <scope>NUCLEOTIDE SEQUENCE</scope>
    <source>
        <strain evidence="2">NBRC 109709</strain>
    </source>
</reference>
<dbReference type="InterPro" id="IPR018289">
    <property type="entry name" value="MULE_transposase_dom"/>
</dbReference>
<organism evidence="2 3">
    <name type="scientific">Phytophthora fragariaefolia</name>
    <dbReference type="NCBI Taxonomy" id="1490495"/>
    <lineage>
        <taxon>Eukaryota</taxon>
        <taxon>Sar</taxon>
        <taxon>Stramenopiles</taxon>
        <taxon>Oomycota</taxon>
        <taxon>Peronosporomycetes</taxon>
        <taxon>Peronosporales</taxon>
        <taxon>Peronosporaceae</taxon>
        <taxon>Phytophthora</taxon>
    </lineage>
</organism>
<gene>
    <name evidence="2" type="ORF">Pfra01_002790700</name>
</gene>
<dbReference type="OrthoDB" id="128837at2759"/>
<comment type="caution">
    <text evidence="2">The sequence shown here is derived from an EMBL/GenBank/DDBJ whole genome shotgun (WGS) entry which is preliminary data.</text>
</comment>
<evidence type="ECO:0000313" key="2">
    <source>
        <dbReference type="EMBL" id="GMF63937.1"/>
    </source>
</evidence>